<dbReference type="GO" id="GO:0003723">
    <property type="term" value="F:RNA binding"/>
    <property type="evidence" value="ECO:0007669"/>
    <property type="project" value="InterPro"/>
</dbReference>
<gene>
    <name evidence="1" type="ORF">PLXY2_LOCUS9189</name>
</gene>
<dbReference type="PANTHER" id="PTHR11252:SF0">
    <property type="entry name" value="POLYRIBONUCLEOTIDE NUCLEOTIDYLTRANSFERASE 1, MITOCHONDRIAL"/>
    <property type="match status" value="1"/>
</dbReference>
<comment type="caution">
    <text evidence="1">The sequence shown here is derived from an EMBL/GenBank/DDBJ whole genome shotgun (WGS) entry which is preliminary data.</text>
</comment>
<dbReference type="Gene3D" id="3.30.230.70">
    <property type="entry name" value="GHMP Kinase, N-terminal domain"/>
    <property type="match status" value="1"/>
</dbReference>
<dbReference type="GO" id="GO:0000958">
    <property type="term" value="P:mitochondrial mRNA catabolic process"/>
    <property type="evidence" value="ECO:0007669"/>
    <property type="project" value="TreeGrafter"/>
</dbReference>
<organism evidence="1 2">
    <name type="scientific">Plutella xylostella</name>
    <name type="common">Diamondback moth</name>
    <name type="synonym">Plutella maculipennis</name>
    <dbReference type="NCBI Taxonomy" id="51655"/>
    <lineage>
        <taxon>Eukaryota</taxon>
        <taxon>Metazoa</taxon>
        <taxon>Ecdysozoa</taxon>
        <taxon>Arthropoda</taxon>
        <taxon>Hexapoda</taxon>
        <taxon>Insecta</taxon>
        <taxon>Pterygota</taxon>
        <taxon>Neoptera</taxon>
        <taxon>Endopterygota</taxon>
        <taxon>Lepidoptera</taxon>
        <taxon>Glossata</taxon>
        <taxon>Ditrysia</taxon>
        <taxon>Yponomeutoidea</taxon>
        <taxon>Plutellidae</taxon>
        <taxon>Plutella</taxon>
    </lineage>
</organism>
<accession>A0A8S4FIP7</accession>
<keyword evidence="2" id="KW-1185">Reference proteome</keyword>
<dbReference type="GO" id="GO:0005829">
    <property type="term" value="C:cytosol"/>
    <property type="evidence" value="ECO:0007669"/>
    <property type="project" value="TreeGrafter"/>
</dbReference>
<dbReference type="GO" id="GO:0000175">
    <property type="term" value="F:3'-5'-RNA exonuclease activity"/>
    <property type="evidence" value="ECO:0007669"/>
    <property type="project" value="TreeGrafter"/>
</dbReference>
<protein>
    <submittedName>
        <fullName evidence="1">(diamondback moth) hypothetical protein</fullName>
    </submittedName>
</protein>
<dbReference type="GO" id="GO:0004654">
    <property type="term" value="F:polyribonucleotide nucleotidyltransferase activity"/>
    <property type="evidence" value="ECO:0007669"/>
    <property type="project" value="InterPro"/>
</dbReference>
<sequence>MASVCAGSLALYDAGVPLCAPAAGVAVGLVTRYDDAGHIADYRIQTDLLVGNHLAYSFLRDCCSEQCECVRKDVVSVLYQSLLHRPSSRTDVHGK</sequence>
<proteinExistence type="predicted"/>
<dbReference type="AlphaFoldDB" id="A0A8S4FIP7"/>
<name>A0A8S4FIP7_PLUXY</name>
<dbReference type="EMBL" id="CAJHNJ030000035">
    <property type="protein sequence ID" value="CAG9128224.1"/>
    <property type="molecule type" value="Genomic_DNA"/>
</dbReference>
<dbReference type="InterPro" id="IPR012162">
    <property type="entry name" value="PNPase"/>
</dbReference>
<evidence type="ECO:0000313" key="1">
    <source>
        <dbReference type="EMBL" id="CAG9128224.1"/>
    </source>
</evidence>
<evidence type="ECO:0000313" key="2">
    <source>
        <dbReference type="Proteomes" id="UP000653454"/>
    </source>
</evidence>
<dbReference type="GO" id="GO:0005739">
    <property type="term" value="C:mitochondrion"/>
    <property type="evidence" value="ECO:0007669"/>
    <property type="project" value="TreeGrafter"/>
</dbReference>
<dbReference type="InterPro" id="IPR027408">
    <property type="entry name" value="PNPase/RNase_PH_dom_sf"/>
</dbReference>
<dbReference type="PANTHER" id="PTHR11252">
    <property type="entry name" value="POLYRIBONUCLEOTIDE NUCLEOTIDYLTRANSFERASE"/>
    <property type="match status" value="1"/>
</dbReference>
<dbReference type="GO" id="GO:0000965">
    <property type="term" value="P:mitochondrial RNA 3'-end processing"/>
    <property type="evidence" value="ECO:0007669"/>
    <property type="project" value="TreeGrafter"/>
</dbReference>
<dbReference type="Proteomes" id="UP000653454">
    <property type="component" value="Unassembled WGS sequence"/>
</dbReference>
<reference evidence="1" key="1">
    <citation type="submission" date="2020-11" db="EMBL/GenBank/DDBJ databases">
        <authorList>
            <person name="Whiteford S."/>
        </authorList>
    </citation>
    <scope>NUCLEOTIDE SEQUENCE</scope>
</reference>